<comment type="caution">
    <text evidence="3">The sequence shown here is derived from an EMBL/GenBank/DDBJ whole genome shotgun (WGS) entry which is preliminary data.</text>
</comment>
<feature type="domain" description="Acyltransferase 3" evidence="2">
    <location>
        <begin position="2"/>
        <end position="243"/>
    </location>
</feature>
<dbReference type="InterPro" id="IPR000864">
    <property type="entry name" value="Prot_inh_pot1"/>
</dbReference>
<evidence type="ECO:0000313" key="4">
    <source>
        <dbReference type="Proteomes" id="UP000030988"/>
    </source>
</evidence>
<keyword evidence="1" id="KW-1133">Transmembrane helix</keyword>
<evidence type="ECO:0000259" key="2">
    <source>
        <dbReference type="Pfam" id="PF01757"/>
    </source>
</evidence>
<feature type="transmembrane region" description="Helical" evidence="1">
    <location>
        <begin position="111"/>
        <end position="132"/>
    </location>
</feature>
<keyword evidence="1" id="KW-0472">Membrane</keyword>
<dbReference type="InterPro" id="IPR002656">
    <property type="entry name" value="Acyl_transf_3_dom"/>
</dbReference>
<dbReference type="GO" id="GO:0009611">
    <property type="term" value="P:response to wounding"/>
    <property type="evidence" value="ECO:0007669"/>
    <property type="project" value="InterPro"/>
</dbReference>
<keyword evidence="1" id="KW-0812">Transmembrane</keyword>
<dbReference type="PROSITE" id="PS00285">
    <property type="entry name" value="POTATO_INHIBITOR"/>
    <property type="match status" value="1"/>
</dbReference>
<keyword evidence="4" id="KW-1185">Reference proteome</keyword>
<dbReference type="GO" id="GO:0016747">
    <property type="term" value="F:acyltransferase activity, transferring groups other than amino-acyl groups"/>
    <property type="evidence" value="ECO:0007669"/>
    <property type="project" value="InterPro"/>
</dbReference>
<feature type="transmembrane region" description="Helical" evidence="1">
    <location>
        <begin position="58"/>
        <end position="76"/>
    </location>
</feature>
<protein>
    <recommendedName>
        <fullName evidence="2">Acyltransferase 3 domain-containing protein</fullName>
    </recommendedName>
</protein>
<organism evidence="3 4">
    <name type="scientific">Croceibacterium mercuriale</name>
    <dbReference type="NCBI Taxonomy" id="1572751"/>
    <lineage>
        <taxon>Bacteria</taxon>
        <taxon>Pseudomonadati</taxon>
        <taxon>Pseudomonadota</taxon>
        <taxon>Alphaproteobacteria</taxon>
        <taxon>Sphingomonadales</taxon>
        <taxon>Erythrobacteraceae</taxon>
        <taxon>Croceibacterium</taxon>
    </lineage>
</organism>
<dbReference type="AlphaFoldDB" id="A0A0B2BX85"/>
<gene>
    <name evidence="3" type="ORF">PK98_14820</name>
</gene>
<feature type="transmembrane region" description="Helical" evidence="1">
    <location>
        <begin position="226"/>
        <end position="246"/>
    </location>
</feature>
<dbReference type="STRING" id="1572751.PK98_14820"/>
<evidence type="ECO:0000256" key="1">
    <source>
        <dbReference type="SAM" id="Phobius"/>
    </source>
</evidence>
<accession>A0A0B2BX85</accession>
<proteinExistence type="predicted"/>
<evidence type="ECO:0000313" key="3">
    <source>
        <dbReference type="EMBL" id="KHL24246.1"/>
    </source>
</evidence>
<dbReference type="GO" id="GO:0004867">
    <property type="term" value="F:serine-type endopeptidase inhibitor activity"/>
    <property type="evidence" value="ECO:0007669"/>
    <property type="project" value="InterPro"/>
</dbReference>
<feature type="transmembrane region" description="Helical" evidence="1">
    <location>
        <begin position="83"/>
        <end position="99"/>
    </location>
</feature>
<name>A0A0B2BX85_9SPHN</name>
<dbReference type="EMBL" id="JTDN01000003">
    <property type="protein sequence ID" value="KHL24246.1"/>
    <property type="molecule type" value="Genomic_DNA"/>
</dbReference>
<reference evidence="3 4" key="1">
    <citation type="submission" date="2014-11" db="EMBL/GenBank/DDBJ databases">
        <title>Draft genome sequence of Kirrobacter mercurialis.</title>
        <authorList>
            <person name="Coil D.A."/>
            <person name="Eisen J.A."/>
        </authorList>
    </citation>
    <scope>NUCLEOTIDE SEQUENCE [LARGE SCALE GENOMIC DNA]</scope>
    <source>
        <strain evidence="3 4">Coronado</strain>
    </source>
</reference>
<dbReference type="OrthoDB" id="9796461at2"/>
<sequence>MISRARRLYPFYFVGLMLGLAVRSYQDPTGAFVALPMGLLGLPTPGSPADYLYPLNSSYWSLFAEWLANVALVLFFWRLRSQALLIVTVAGAGALLWVWRETGTLHGGFHWADIGVGLARVAFAFPLGMLLYQAFVRFDLGRFRAQPSWLGAALPILILPCFFGLPDLLIVLIVFPVLVLAGAAFEPHWPSLPLWLGEVSYPLYCLHAPLQVAVRFVAVRSPWPEVVGLLGFCAVLMVTAVAVYVVQRQRRYTSPIPATT</sequence>
<feature type="transmembrane region" description="Helical" evidence="1">
    <location>
        <begin position="152"/>
        <end position="185"/>
    </location>
</feature>
<dbReference type="Proteomes" id="UP000030988">
    <property type="component" value="Unassembled WGS sequence"/>
</dbReference>
<dbReference type="Pfam" id="PF01757">
    <property type="entry name" value="Acyl_transf_3"/>
    <property type="match status" value="1"/>
</dbReference>